<evidence type="ECO:0000313" key="4">
    <source>
        <dbReference type="Proteomes" id="UP000316252"/>
    </source>
</evidence>
<dbReference type="InterPro" id="IPR023393">
    <property type="entry name" value="START-like_dom_sf"/>
</dbReference>
<dbReference type="OrthoDB" id="3365660at2"/>
<dbReference type="Proteomes" id="UP000316252">
    <property type="component" value="Unassembled WGS sequence"/>
</dbReference>
<protein>
    <submittedName>
        <fullName evidence="3">SRPBCC domain-containing protein</fullName>
    </submittedName>
</protein>
<sequence>MADLTITRTFPFAPQLVWDAWTQPEHFAAWFGGDQVDVPAETLDYVAELGRSWKADMVLPDGTRIHWVGEFIEVDAPKHLRLTITDQPDSPERSHLIVDFAEVDGATEVTMTQSPIPEGAEEALLQGYGHFFDTLEAELGRMAAA</sequence>
<dbReference type="Gene3D" id="3.30.530.20">
    <property type="match status" value="1"/>
</dbReference>
<reference evidence="3 4" key="1">
    <citation type="submission" date="2019-06" db="EMBL/GenBank/DDBJ databases">
        <authorList>
            <person name="Li F."/>
        </authorList>
    </citation>
    <scope>NUCLEOTIDE SEQUENCE [LARGE SCALE GENOMIC DNA]</scope>
    <source>
        <strain evidence="3 4">10F1D-1</strain>
    </source>
</reference>
<dbReference type="RefSeq" id="WP_141161889.1">
    <property type="nucleotide sequence ID" value="NZ_VHQG01000001.1"/>
</dbReference>
<dbReference type="CDD" id="cd07814">
    <property type="entry name" value="SRPBCC_CalC_Aha1-like"/>
    <property type="match status" value="1"/>
</dbReference>
<evidence type="ECO:0000313" key="3">
    <source>
        <dbReference type="EMBL" id="TPW77361.1"/>
    </source>
</evidence>
<dbReference type="AlphaFoldDB" id="A0A506XX80"/>
<comment type="caution">
    <text evidence="3">The sequence shown here is derived from an EMBL/GenBank/DDBJ whole genome shotgun (WGS) entry which is preliminary data.</text>
</comment>
<name>A0A506XX80_9MICO</name>
<dbReference type="InterPro" id="IPR013538">
    <property type="entry name" value="ASHA1/2-like_C"/>
</dbReference>
<comment type="similarity">
    <text evidence="1">Belongs to the AHA1 family.</text>
</comment>
<dbReference type="Pfam" id="PF08327">
    <property type="entry name" value="AHSA1"/>
    <property type="match status" value="1"/>
</dbReference>
<keyword evidence="4" id="KW-1185">Reference proteome</keyword>
<gene>
    <name evidence="3" type="ORF">FJ657_01320</name>
</gene>
<proteinExistence type="inferred from homology"/>
<evidence type="ECO:0000256" key="1">
    <source>
        <dbReference type="ARBA" id="ARBA00006817"/>
    </source>
</evidence>
<feature type="domain" description="Activator of Hsp90 ATPase homologue 1/2-like C-terminal" evidence="2">
    <location>
        <begin position="13"/>
        <end position="139"/>
    </location>
</feature>
<organism evidence="3 4">
    <name type="scientific">Schumannella soli</name>
    <dbReference type="NCBI Taxonomy" id="2590779"/>
    <lineage>
        <taxon>Bacteria</taxon>
        <taxon>Bacillati</taxon>
        <taxon>Actinomycetota</taxon>
        <taxon>Actinomycetes</taxon>
        <taxon>Micrococcales</taxon>
        <taxon>Microbacteriaceae</taxon>
        <taxon>Schumannella</taxon>
    </lineage>
</organism>
<dbReference type="EMBL" id="VHQG01000001">
    <property type="protein sequence ID" value="TPW77361.1"/>
    <property type="molecule type" value="Genomic_DNA"/>
</dbReference>
<dbReference type="SUPFAM" id="SSF55961">
    <property type="entry name" value="Bet v1-like"/>
    <property type="match status" value="1"/>
</dbReference>
<accession>A0A506XX80</accession>
<evidence type="ECO:0000259" key="2">
    <source>
        <dbReference type="Pfam" id="PF08327"/>
    </source>
</evidence>